<evidence type="ECO:0000313" key="3">
    <source>
        <dbReference type="EMBL" id="CAG8472483.1"/>
    </source>
</evidence>
<dbReference type="Pfam" id="PF21800">
    <property type="entry name" value="KH_KRR1_2nd"/>
    <property type="match status" value="1"/>
</dbReference>
<organism evidence="3 4">
    <name type="scientific">Racocetra fulgida</name>
    <dbReference type="NCBI Taxonomy" id="60492"/>
    <lineage>
        <taxon>Eukaryota</taxon>
        <taxon>Fungi</taxon>
        <taxon>Fungi incertae sedis</taxon>
        <taxon>Mucoromycota</taxon>
        <taxon>Glomeromycotina</taxon>
        <taxon>Glomeromycetes</taxon>
        <taxon>Diversisporales</taxon>
        <taxon>Gigasporaceae</taxon>
        <taxon>Racocetra</taxon>
    </lineage>
</organism>
<name>A0A9N8W060_9GLOM</name>
<dbReference type="Gene3D" id="3.30.1370.10">
    <property type="entry name" value="K Homology domain, type 1"/>
    <property type="match status" value="2"/>
</dbReference>
<gene>
    <name evidence="3" type="ORF">RFULGI_LOCUS1182</name>
</gene>
<evidence type="ECO:0000256" key="1">
    <source>
        <dbReference type="SAM" id="MobiDB-lite"/>
    </source>
</evidence>
<dbReference type="InterPro" id="IPR036612">
    <property type="entry name" value="KH_dom_type_1_sf"/>
</dbReference>
<feature type="compositionally biased region" description="Polar residues" evidence="1">
    <location>
        <begin position="1"/>
        <end position="14"/>
    </location>
</feature>
<evidence type="ECO:0000313" key="4">
    <source>
        <dbReference type="Proteomes" id="UP000789396"/>
    </source>
</evidence>
<dbReference type="PANTHER" id="PTHR12581:SF0">
    <property type="entry name" value="KRR1 SMALL SUBUNIT PROCESSOME COMPONENT HOMOLOG"/>
    <property type="match status" value="1"/>
</dbReference>
<evidence type="ECO:0000259" key="2">
    <source>
        <dbReference type="Pfam" id="PF21800"/>
    </source>
</evidence>
<feature type="non-terminal residue" evidence="3">
    <location>
        <position position="232"/>
    </location>
</feature>
<dbReference type="GO" id="GO:0003723">
    <property type="term" value="F:RNA binding"/>
    <property type="evidence" value="ECO:0007669"/>
    <property type="project" value="UniProtKB-KW"/>
</dbReference>
<dbReference type="Proteomes" id="UP000789396">
    <property type="component" value="Unassembled WGS sequence"/>
</dbReference>
<feature type="compositionally biased region" description="Basic residues" evidence="1">
    <location>
        <begin position="143"/>
        <end position="152"/>
    </location>
</feature>
<dbReference type="EMBL" id="CAJVPZ010000656">
    <property type="protein sequence ID" value="CAG8472483.1"/>
    <property type="molecule type" value="Genomic_DNA"/>
</dbReference>
<feature type="domain" description="KRR1 small subunit processome component second KH" evidence="2">
    <location>
        <begin position="80"/>
        <end position="117"/>
    </location>
</feature>
<dbReference type="InterPro" id="IPR048548">
    <property type="entry name" value="KRR1-like_KH2"/>
</dbReference>
<sequence length="232" mass="27542">MAEENSTNTPSDATSSKPKSKKYRKDKPWDNEDIDHWKIDPFTREDNPYSFTEESSFATLFPKYRENYLKEAVKILDDGVSCDIIKIGNMIRSKERFVKRRQRLIGPNGSTLKELMIKRELAKDPKLKNESWDRFLPHFKKQNVKRPKKQIKKKEYTPFPPPQTPRKIDLQLESGEYFLKPKEKAAREMEKKKEKRKENTLKRKAEREKAFIPPVEDVPKRKKRKAKTDSSQ</sequence>
<keyword evidence="4" id="KW-1185">Reference proteome</keyword>
<reference evidence="3" key="1">
    <citation type="submission" date="2021-06" db="EMBL/GenBank/DDBJ databases">
        <authorList>
            <person name="Kallberg Y."/>
            <person name="Tangrot J."/>
            <person name="Rosling A."/>
        </authorList>
    </citation>
    <scope>NUCLEOTIDE SEQUENCE</scope>
    <source>
        <strain evidence="3">IN212</strain>
    </source>
</reference>
<dbReference type="PANTHER" id="PTHR12581">
    <property type="entry name" value="HIV-1 REV BINDING PROTEIN 2, 3"/>
    <property type="match status" value="1"/>
</dbReference>
<accession>A0A9N8W060</accession>
<feature type="compositionally biased region" description="Basic and acidic residues" evidence="1">
    <location>
        <begin position="179"/>
        <end position="210"/>
    </location>
</feature>
<feature type="region of interest" description="Disordered" evidence="1">
    <location>
        <begin position="143"/>
        <end position="232"/>
    </location>
</feature>
<dbReference type="AlphaFoldDB" id="A0A9N8W060"/>
<proteinExistence type="predicted"/>
<protein>
    <submittedName>
        <fullName evidence="3">8127_t:CDS:1</fullName>
    </submittedName>
</protein>
<dbReference type="InterPro" id="IPR024166">
    <property type="entry name" value="rRNA_assembly_KRR1"/>
</dbReference>
<feature type="region of interest" description="Disordered" evidence="1">
    <location>
        <begin position="1"/>
        <end position="33"/>
    </location>
</feature>
<dbReference type="OrthoDB" id="441223at2759"/>
<comment type="caution">
    <text evidence="3">The sequence shown here is derived from an EMBL/GenBank/DDBJ whole genome shotgun (WGS) entry which is preliminary data.</text>
</comment>
<dbReference type="GO" id="GO:0032040">
    <property type="term" value="C:small-subunit processome"/>
    <property type="evidence" value="ECO:0007669"/>
    <property type="project" value="TreeGrafter"/>
</dbReference>